<comment type="caution">
    <text evidence="1">The sequence shown here is derived from an EMBL/GenBank/DDBJ whole genome shotgun (WGS) entry which is preliminary data.</text>
</comment>
<evidence type="ECO:0000313" key="2">
    <source>
        <dbReference type="Proteomes" id="UP001164250"/>
    </source>
</evidence>
<sequence>MAQILSKAPRKVMGYRVNLTRNYFIHIHASSVFVFSLDARNLVKMENDLNLKQPNHPPNRSSLKPNSHFNNYPLWKSKLRENCYKRVREDRTRLLWKMRLPAAQSLNHKDFIKSAFQNIVSDELKKFKDLSSNDSLKSSAPTTGTDDTLWEYNGLHSAYQGECEEILIEMQRIFYEDLPAEPTTKGEI</sequence>
<organism evidence="1 2">
    <name type="scientific">Pistacia atlantica</name>
    <dbReference type="NCBI Taxonomy" id="434234"/>
    <lineage>
        <taxon>Eukaryota</taxon>
        <taxon>Viridiplantae</taxon>
        <taxon>Streptophyta</taxon>
        <taxon>Embryophyta</taxon>
        <taxon>Tracheophyta</taxon>
        <taxon>Spermatophyta</taxon>
        <taxon>Magnoliopsida</taxon>
        <taxon>eudicotyledons</taxon>
        <taxon>Gunneridae</taxon>
        <taxon>Pentapetalae</taxon>
        <taxon>rosids</taxon>
        <taxon>malvids</taxon>
        <taxon>Sapindales</taxon>
        <taxon>Anacardiaceae</taxon>
        <taxon>Pistacia</taxon>
    </lineage>
</organism>
<gene>
    <name evidence="1" type="ORF">Patl1_03207</name>
</gene>
<dbReference type="Proteomes" id="UP001164250">
    <property type="component" value="Chromosome 1"/>
</dbReference>
<protein>
    <submittedName>
        <fullName evidence="1">Uncharacterized protein</fullName>
    </submittedName>
</protein>
<reference evidence="2" key="1">
    <citation type="journal article" date="2023" name="G3 (Bethesda)">
        <title>Genome assembly and association tests identify interacting loci associated with vigor, precocity, and sex in interspecific pistachio rootstocks.</title>
        <authorList>
            <person name="Palmer W."/>
            <person name="Jacygrad E."/>
            <person name="Sagayaradj S."/>
            <person name="Cavanaugh K."/>
            <person name="Han R."/>
            <person name="Bertier L."/>
            <person name="Beede B."/>
            <person name="Kafkas S."/>
            <person name="Golino D."/>
            <person name="Preece J."/>
            <person name="Michelmore R."/>
        </authorList>
    </citation>
    <scope>NUCLEOTIDE SEQUENCE [LARGE SCALE GENOMIC DNA]</scope>
</reference>
<evidence type="ECO:0000313" key="1">
    <source>
        <dbReference type="EMBL" id="KAJ0113718.1"/>
    </source>
</evidence>
<accession>A0ACC1CDR7</accession>
<keyword evidence="2" id="KW-1185">Reference proteome</keyword>
<name>A0ACC1CDR7_9ROSI</name>
<dbReference type="EMBL" id="CM047897">
    <property type="protein sequence ID" value="KAJ0113718.1"/>
    <property type="molecule type" value="Genomic_DNA"/>
</dbReference>
<proteinExistence type="predicted"/>